<dbReference type="Gene3D" id="1.10.287.70">
    <property type="match status" value="1"/>
</dbReference>
<dbReference type="PANTHER" id="PTHR45743:SF2">
    <property type="entry name" value="POTASSIUM CHANNEL AKT1"/>
    <property type="match status" value="1"/>
</dbReference>
<feature type="domain" description="Cyclic nucleotide-binding" evidence="13">
    <location>
        <begin position="461"/>
        <end position="509"/>
    </location>
</feature>
<proteinExistence type="inferred from homology"/>
<evidence type="ECO:0000256" key="11">
    <source>
        <dbReference type="PROSITE-ProRule" id="PRU00023"/>
    </source>
</evidence>
<dbReference type="Proteomes" id="UP000232323">
    <property type="component" value="Unassembled WGS sequence"/>
</dbReference>
<dbReference type="SUPFAM" id="SSF81324">
    <property type="entry name" value="Voltage-gated potassium channels"/>
    <property type="match status" value="1"/>
</dbReference>
<dbReference type="STRING" id="1157962.A0A250X307"/>
<feature type="transmembrane region" description="Helical" evidence="12">
    <location>
        <begin position="360"/>
        <end position="384"/>
    </location>
</feature>
<keyword evidence="6" id="KW-0851">Voltage-gated channel</keyword>
<reference evidence="14 15" key="1">
    <citation type="submission" date="2017-08" db="EMBL/GenBank/DDBJ databases">
        <title>Acidophilic green algal genome provides insights into adaptation to an acidic environment.</title>
        <authorList>
            <person name="Hirooka S."/>
            <person name="Hirose Y."/>
            <person name="Kanesaki Y."/>
            <person name="Higuchi S."/>
            <person name="Fujiwara T."/>
            <person name="Onuma R."/>
            <person name="Era A."/>
            <person name="Ohbayashi R."/>
            <person name="Uzuka A."/>
            <person name="Nozaki H."/>
            <person name="Yoshikawa H."/>
            <person name="Miyagishima S.Y."/>
        </authorList>
    </citation>
    <scope>NUCLEOTIDE SEQUENCE [LARGE SCALE GENOMIC DNA]</scope>
    <source>
        <strain evidence="14 15">NIES-2499</strain>
    </source>
</reference>
<dbReference type="SUPFAM" id="SSF51206">
    <property type="entry name" value="cAMP-binding domain-like"/>
    <property type="match status" value="1"/>
</dbReference>
<evidence type="ECO:0000256" key="4">
    <source>
        <dbReference type="ARBA" id="ARBA00022692"/>
    </source>
</evidence>
<evidence type="ECO:0000256" key="6">
    <source>
        <dbReference type="ARBA" id="ARBA00022882"/>
    </source>
</evidence>
<feature type="transmembrane region" description="Helical" evidence="12">
    <location>
        <begin position="119"/>
        <end position="142"/>
    </location>
</feature>
<comment type="caution">
    <text evidence="14">The sequence shown here is derived from an EMBL/GenBank/DDBJ whole genome shotgun (WGS) entry which is preliminary data.</text>
</comment>
<feature type="repeat" description="ANK" evidence="11">
    <location>
        <begin position="867"/>
        <end position="889"/>
    </location>
</feature>
<keyword evidence="10" id="KW-0407">Ion channel</keyword>
<dbReference type="SMART" id="SM00248">
    <property type="entry name" value="ANK"/>
    <property type="match status" value="5"/>
</dbReference>
<evidence type="ECO:0000256" key="1">
    <source>
        <dbReference type="ARBA" id="ARBA00004141"/>
    </source>
</evidence>
<dbReference type="InterPro" id="IPR036770">
    <property type="entry name" value="Ankyrin_rpt-contain_sf"/>
</dbReference>
<keyword evidence="5" id="KW-0630">Potassium</keyword>
<feature type="transmembrane region" description="Helical" evidence="12">
    <location>
        <begin position="331"/>
        <end position="348"/>
    </location>
</feature>
<keyword evidence="5" id="KW-0631">Potassium channel</keyword>
<evidence type="ECO:0000313" key="14">
    <source>
        <dbReference type="EMBL" id="GAX77319.1"/>
    </source>
</evidence>
<dbReference type="PROSITE" id="PS50042">
    <property type="entry name" value="CNMP_BINDING_3"/>
    <property type="match status" value="2"/>
</dbReference>
<dbReference type="InterPro" id="IPR005821">
    <property type="entry name" value="Ion_trans_dom"/>
</dbReference>
<organism evidence="14 15">
    <name type="scientific">Chlamydomonas eustigma</name>
    <dbReference type="NCBI Taxonomy" id="1157962"/>
    <lineage>
        <taxon>Eukaryota</taxon>
        <taxon>Viridiplantae</taxon>
        <taxon>Chlorophyta</taxon>
        <taxon>core chlorophytes</taxon>
        <taxon>Chlorophyceae</taxon>
        <taxon>CS clade</taxon>
        <taxon>Chlamydomonadales</taxon>
        <taxon>Chlamydomonadaceae</taxon>
        <taxon>Chlamydomonas</taxon>
    </lineage>
</organism>
<dbReference type="InterPro" id="IPR018490">
    <property type="entry name" value="cNMP-bd_dom_sf"/>
</dbReference>
<dbReference type="OrthoDB" id="2012993at2759"/>
<feature type="transmembrane region" description="Helical" evidence="12">
    <location>
        <begin position="199"/>
        <end position="221"/>
    </location>
</feature>
<evidence type="ECO:0000256" key="7">
    <source>
        <dbReference type="ARBA" id="ARBA00022989"/>
    </source>
</evidence>
<dbReference type="InterPro" id="IPR002110">
    <property type="entry name" value="Ankyrin_rpt"/>
</dbReference>
<evidence type="ECO:0000256" key="10">
    <source>
        <dbReference type="ARBA" id="ARBA00023303"/>
    </source>
</evidence>
<dbReference type="CDD" id="cd00038">
    <property type="entry name" value="CAP_ED"/>
    <property type="match status" value="1"/>
</dbReference>
<evidence type="ECO:0000256" key="3">
    <source>
        <dbReference type="ARBA" id="ARBA00022448"/>
    </source>
</evidence>
<dbReference type="PROSITE" id="PS50297">
    <property type="entry name" value="ANK_REP_REGION"/>
    <property type="match status" value="2"/>
</dbReference>
<dbReference type="Gene3D" id="2.60.120.10">
    <property type="entry name" value="Jelly Rolls"/>
    <property type="match status" value="1"/>
</dbReference>
<keyword evidence="4 12" id="KW-0812">Transmembrane</keyword>
<feature type="repeat" description="ANK" evidence="11">
    <location>
        <begin position="768"/>
        <end position="802"/>
    </location>
</feature>
<dbReference type="EMBL" id="BEGY01000023">
    <property type="protein sequence ID" value="GAX77319.1"/>
    <property type="molecule type" value="Genomic_DNA"/>
</dbReference>
<gene>
    <name evidence="14" type="ORF">CEUSTIGMA_g4765.t1</name>
</gene>
<dbReference type="Gene3D" id="1.25.40.20">
    <property type="entry name" value="Ankyrin repeat-containing domain"/>
    <property type="match status" value="2"/>
</dbReference>
<feature type="domain" description="Cyclic nucleotide-binding" evidence="13">
    <location>
        <begin position="599"/>
        <end position="639"/>
    </location>
</feature>
<dbReference type="GO" id="GO:0034702">
    <property type="term" value="C:monoatomic ion channel complex"/>
    <property type="evidence" value="ECO:0007669"/>
    <property type="project" value="UniProtKB-KW"/>
</dbReference>
<feature type="transmembrane region" description="Helical" evidence="12">
    <location>
        <begin position="154"/>
        <end position="178"/>
    </location>
</feature>
<feature type="transmembrane region" description="Helical" evidence="12">
    <location>
        <begin position="282"/>
        <end position="299"/>
    </location>
</feature>
<dbReference type="Pfam" id="PF12796">
    <property type="entry name" value="Ank_2"/>
    <property type="match status" value="2"/>
</dbReference>
<keyword evidence="5" id="KW-0633">Potassium transport</keyword>
<evidence type="ECO:0000256" key="9">
    <source>
        <dbReference type="ARBA" id="ARBA00023136"/>
    </source>
</evidence>
<dbReference type="InterPro" id="IPR045319">
    <property type="entry name" value="KAT/AKT"/>
</dbReference>
<sequence>MCILQTSTLSYLSMVESLISIQHSLKRLVVKEEAGNLINKKPHEMGKAVTQDSSPLKSLLATTADLTNVESASTSSPSHEIKLESRASSIPHRQILRKERKNVVGHNWVILPGNRLYSLWWILTLAASFCTALLEPFVFAFMHVPGLAPYNSCVSILVFCMIAIFAVDMVINCFLAYEEPELRKTVVDREMIRRKYFRFMFWVDFIACFPWDLVVMAGLGINADPVLTGEHGDRPSVLPLYVGILKWLTLLRLYRVVQLFARHLEYNMYLGQLTVTLLRNEVYVLLLLHWGACWWYWLARVNYFSTDLLDPTWFATAPTVSSLNGTFVDDYIASFYFVLFTYATLGYGDIHPTNSSEYVFAATFVLICTVVTAYIVGTITAVVVSSDEDTSTFRQHMSNLDFYKQKHGIPKALCNSMEAHLKNHLDFADRSDEAVLNIYPSAMRRKVLRHLYLGKLSGCYLFRDCHQKLLNLIISVATIETFMPLDEVVAEGDIVQELSLLTEGQIRVTGRQPLEAALFSSEGLQPTSNLPFPLQRAPSQTEFSSYNGRKPKNAAGTNWKKIRDAGSLTTADYSISAGAAYDVSMVSGAGNLLFKSRILYQGHVFGEISFITETPSLESIVTLELCSVLVIRRETWEGIKETYPLLVCRVLERLQEHCEDSVLMHLKEQGIHHGKINEDSNAIAQMHHIIQSSAATNKKQDSLFEGVTDSHRKSIAAALGVQTHLQQFKEKVAKTKVVEFLSAVARNDQHNVQEMLASGHDVNAIDYDGRTALMIAVNKVRDDPNMVQLLLEAGADTDIKDHAGSTALLDACKCGNDSAIEALCTSLRHVDSGIVTNLLCRSVFTNDIAMLKRLLRAGAEPHLEDWDQRTALHIAAAEGRLEAVKLLLEDTQDALNVCDRWGHTPLQEAKRSGHVEVAQYLESVLKERQALQNLLIATRQKPGWASIFKT</sequence>
<protein>
    <recommendedName>
        <fullName evidence="13">Cyclic nucleotide-binding domain-containing protein</fullName>
    </recommendedName>
</protein>
<evidence type="ECO:0000256" key="12">
    <source>
        <dbReference type="SAM" id="Phobius"/>
    </source>
</evidence>
<name>A0A250X307_9CHLO</name>
<evidence type="ECO:0000313" key="15">
    <source>
        <dbReference type="Proteomes" id="UP000232323"/>
    </source>
</evidence>
<evidence type="ECO:0000259" key="13">
    <source>
        <dbReference type="PROSITE" id="PS50042"/>
    </source>
</evidence>
<evidence type="ECO:0000256" key="2">
    <source>
        <dbReference type="ARBA" id="ARBA00007929"/>
    </source>
</evidence>
<comment type="subcellular location">
    <subcellularLocation>
        <location evidence="1">Membrane</location>
        <topology evidence="1">Multi-pass membrane protein</topology>
    </subcellularLocation>
</comment>
<keyword evidence="9 12" id="KW-0472">Membrane</keyword>
<dbReference type="InterPro" id="IPR003938">
    <property type="entry name" value="K_chnl_volt-dep_EAG/ELK/ERG"/>
</dbReference>
<keyword evidence="15" id="KW-1185">Reference proteome</keyword>
<feature type="transmembrane region" description="Helical" evidence="12">
    <location>
        <begin position="241"/>
        <end position="261"/>
    </location>
</feature>
<dbReference type="Pfam" id="PF00520">
    <property type="entry name" value="Ion_trans"/>
    <property type="match status" value="1"/>
</dbReference>
<keyword evidence="3" id="KW-0813">Transport</keyword>
<comment type="similarity">
    <text evidence="2">Belongs to the potassium channel family. Plant (TC 1.A.1.4) subfamily.</text>
</comment>
<keyword evidence="11" id="KW-0040">ANK repeat</keyword>
<evidence type="ECO:0000256" key="5">
    <source>
        <dbReference type="ARBA" id="ARBA00022826"/>
    </source>
</evidence>
<dbReference type="GO" id="GO:0005249">
    <property type="term" value="F:voltage-gated potassium channel activity"/>
    <property type="evidence" value="ECO:0007669"/>
    <property type="project" value="InterPro"/>
</dbReference>
<dbReference type="PRINTS" id="PR01463">
    <property type="entry name" value="EAGCHANLFMLY"/>
</dbReference>
<dbReference type="InterPro" id="IPR000595">
    <property type="entry name" value="cNMP-bd_dom"/>
</dbReference>
<dbReference type="InterPro" id="IPR014710">
    <property type="entry name" value="RmlC-like_jellyroll"/>
</dbReference>
<evidence type="ECO:0000256" key="8">
    <source>
        <dbReference type="ARBA" id="ARBA00023065"/>
    </source>
</evidence>
<dbReference type="AlphaFoldDB" id="A0A250X307"/>
<dbReference type="PANTHER" id="PTHR45743">
    <property type="entry name" value="POTASSIUM CHANNEL AKT1"/>
    <property type="match status" value="1"/>
</dbReference>
<keyword evidence="8" id="KW-0406">Ion transport</keyword>
<dbReference type="PROSITE" id="PS50088">
    <property type="entry name" value="ANK_REPEAT"/>
    <property type="match status" value="2"/>
</dbReference>
<accession>A0A250X307</accession>
<keyword evidence="7 12" id="KW-1133">Transmembrane helix</keyword>
<dbReference type="SUPFAM" id="SSF48403">
    <property type="entry name" value="Ankyrin repeat"/>
    <property type="match status" value="1"/>
</dbReference>